<comment type="caution">
    <text evidence="1">The sequence shown here is derived from an EMBL/GenBank/DDBJ whole genome shotgun (WGS) entry which is preliminary data.</text>
</comment>
<reference evidence="1 2" key="1">
    <citation type="submission" date="2019-06" db="EMBL/GenBank/DDBJ databases">
        <title>Genome of Methylobacterium sp. 17Sr1-39.</title>
        <authorList>
            <person name="Seo T."/>
        </authorList>
    </citation>
    <scope>NUCLEOTIDE SEQUENCE [LARGE SCALE GENOMIC DNA]</scope>
    <source>
        <strain evidence="1 2">17Sr1-39</strain>
    </source>
</reference>
<keyword evidence="2" id="KW-1185">Reference proteome</keyword>
<evidence type="ECO:0000313" key="2">
    <source>
        <dbReference type="Proteomes" id="UP000305267"/>
    </source>
</evidence>
<accession>A0A5C4L7F6</accession>
<dbReference type="OrthoDB" id="7997598at2"/>
<dbReference type="EMBL" id="VDDA01000048">
    <property type="protein sequence ID" value="TNC06528.1"/>
    <property type="molecule type" value="Genomic_DNA"/>
</dbReference>
<dbReference type="RefSeq" id="WP_139040494.1">
    <property type="nucleotide sequence ID" value="NZ_VDDA01000048.1"/>
</dbReference>
<protein>
    <submittedName>
        <fullName evidence="1">Uncharacterized protein</fullName>
    </submittedName>
</protein>
<name>A0A5C4L7F6_9HYPH</name>
<gene>
    <name evidence="1" type="ORF">FF100_34330</name>
</gene>
<dbReference type="Proteomes" id="UP000305267">
    <property type="component" value="Unassembled WGS sequence"/>
</dbReference>
<dbReference type="AlphaFoldDB" id="A0A5C4L7F6"/>
<proteinExistence type="predicted"/>
<organism evidence="1 2">
    <name type="scientific">Methylobacterium terricola</name>
    <dbReference type="NCBI Taxonomy" id="2583531"/>
    <lineage>
        <taxon>Bacteria</taxon>
        <taxon>Pseudomonadati</taxon>
        <taxon>Pseudomonadota</taxon>
        <taxon>Alphaproteobacteria</taxon>
        <taxon>Hyphomicrobiales</taxon>
        <taxon>Methylobacteriaceae</taxon>
        <taxon>Methylobacterium</taxon>
    </lineage>
</organism>
<evidence type="ECO:0000313" key="1">
    <source>
        <dbReference type="EMBL" id="TNC06528.1"/>
    </source>
</evidence>
<sequence>MSLQLQPVRVKTGSHDTEGQLVFTDGLLVAVLVRLSEDHEGKAGMWFLEAGFDGAEERTHPTFADLDAAQEWIQRRLDGC</sequence>